<organism evidence="1 2">
    <name type="scientific">Microlunatus kandeliicorticis</name>
    <dbReference type="NCBI Taxonomy" id="1759536"/>
    <lineage>
        <taxon>Bacteria</taxon>
        <taxon>Bacillati</taxon>
        <taxon>Actinomycetota</taxon>
        <taxon>Actinomycetes</taxon>
        <taxon>Propionibacteriales</taxon>
        <taxon>Propionibacteriaceae</taxon>
        <taxon>Microlunatus</taxon>
    </lineage>
</organism>
<name>A0A7W3IRW8_9ACTN</name>
<reference evidence="1 2" key="1">
    <citation type="submission" date="2020-07" db="EMBL/GenBank/DDBJ databases">
        <title>Sequencing the genomes of 1000 actinobacteria strains.</title>
        <authorList>
            <person name="Klenk H.-P."/>
        </authorList>
    </citation>
    <scope>NUCLEOTIDE SEQUENCE [LARGE SCALE GENOMIC DNA]</scope>
    <source>
        <strain evidence="1 2">DSM 100723</strain>
    </source>
</reference>
<proteinExistence type="predicted"/>
<dbReference type="RefSeq" id="WP_182559636.1">
    <property type="nucleotide sequence ID" value="NZ_JACGWT010000002.1"/>
</dbReference>
<dbReference type="EMBL" id="JACGWT010000002">
    <property type="protein sequence ID" value="MBA8794121.1"/>
    <property type="molecule type" value="Genomic_DNA"/>
</dbReference>
<keyword evidence="2" id="KW-1185">Reference proteome</keyword>
<gene>
    <name evidence="1" type="ORF">FHX74_001726</name>
</gene>
<dbReference type="Gene3D" id="3.40.50.300">
    <property type="entry name" value="P-loop containing nucleotide triphosphate hydrolases"/>
    <property type="match status" value="1"/>
</dbReference>
<comment type="caution">
    <text evidence="1">The sequence shown here is derived from an EMBL/GenBank/DDBJ whole genome shotgun (WGS) entry which is preliminary data.</text>
</comment>
<dbReference type="SUPFAM" id="SSF52540">
    <property type="entry name" value="P-loop containing nucleoside triphosphate hydrolases"/>
    <property type="match status" value="1"/>
</dbReference>
<dbReference type="InterPro" id="IPR027417">
    <property type="entry name" value="P-loop_NTPase"/>
</dbReference>
<protein>
    <recommendedName>
        <fullName evidence="3">AAA domain-containing protein</fullName>
    </recommendedName>
</protein>
<evidence type="ECO:0000313" key="1">
    <source>
        <dbReference type="EMBL" id="MBA8794121.1"/>
    </source>
</evidence>
<evidence type="ECO:0008006" key="3">
    <source>
        <dbReference type="Google" id="ProtNLM"/>
    </source>
</evidence>
<sequence length="177" mass="19009">MISGPIAAGKSTLAVAVGELLRSQRRTVARTDLDTVAEMALPTLPDWEWAHRIHADVVGAWLRTGIELVVDEGTSTPEEVRQVLAAAPPDCGVFHVVLTADYAASLARAQGDPGRGLSRDPDFLRRHHDAYAAVVDQLPCDLRIHVEGRSPEALAAQVVATFGRHRPGARGEVTVLD</sequence>
<accession>A0A7W3IRW8</accession>
<evidence type="ECO:0000313" key="2">
    <source>
        <dbReference type="Proteomes" id="UP000523079"/>
    </source>
</evidence>
<dbReference type="Proteomes" id="UP000523079">
    <property type="component" value="Unassembled WGS sequence"/>
</dbReference>
<dbReference type="AlphaFoldDB" id="A0A7W3IRW8"/>